<sequence length="77" mass="8811">TSDSFRVNSVHVTSKKEGSKKTPKRSCNKKRKKWKTKGEGLKSYPASVKSLVVDLNIDPLKEEHKRSRVESKLKYPP</sequence>
<evidence type="ECO:0000256" key="1">
    <source>
        <dbReference type="SAM" id="MobiDB-lite"/>
    </source>
</evidence>
<organism evidence="2 3">
    <name type="scientific">Trifolium medium</name>
    <dbReference type="NCBI Taxonomy" id="97028"/>
    <lineage>
        <taxon>Eukaryota</taxon>
        <taxon>Viridiplantae</taxon>
        <taxon>Streptophyta</taxon>
        <taxon>Embryophyta</taxon>
        <taxon>Tracheophyta</taxon>
        <taxon>Spermatophyta</taxon>
        <taxon>Magnoliopsida</taxon>
        <taxon>eudicotyledons</taxon>
        <taxon>Gunneridae</taxon>
        <taxon>Pentapetalae</taxon>
        <taxon>rosids</taxon>
        <taxon>fabids</taxon>
        <taxon>Fabales</taxon>
        <taxon>Fabaceae</taxon>
        <taxon>Papilionoideae</taxon>
        <taxon>50 kb inversion clade</taxon>
        <taxon>NPAAA clade</taxon>
        <taxon>Hologalegina</taxon>
        <taxon>IRL clade</taxon>
        <taxon>Trifolieae</taxon>
        <taxon>Trifolium</taxon>
    </lineage>
</organism>
<feature type="region of interest" description="Disordered" evidence="1">
    <location>
        <begin position="1"/>
        <end position="41"/>
    </location>
</feature>
<dbReference type="AlphaFoldDB" id="A0A392UQ09"/>
<feature type="non-terminal residue" evidence="2">
    <location>
        <position position="1"/>
    </location>
</feature>
<accession>A0A392UQ09</accession>
<comment type="caution">
    <text evidence="2">The sequence shown here is derived from an EMBL/GenBank/DDBJ whole genome shotgun (WGS) entry which is preliminary data.</text>
</comment>
<proteinExistence type="predicted"/>
<evidence type="ECO:0000313" key="2">
    <source>
        <dbReference type="EMBL" id="MCI73845.1"/>
    </source>
</evidence>
<protein>
    <submittedName>
        <fullName evidence="2">Uncharacterized protein</fullName>
    </submittedName>
</protein>
<dbReference type="EMBL" id="LXQA010847833">
    <property type="protein sequence ID" value="MCI73845.1"/>
    <property type="molecule type" value="Genomic_DNA"/>
</dbReference>
<name>A0A392UQ09_9FABA</name>
<feature type="compositionally biased region" description="Polar residues" evidence="1">
    <location>
        <begin position="1"/>
        <end position="12"/>
    </location>
</feature>
<keyword evidence="3" id="KW-1185">Reference proteome</keyword>
<feature type="compositionally biased region" description="Basic residues" evidence="1">
    <location>
        <begin position="21"/>
        <end position="35"/>
    </location>
</feature>
<dbReference type="Proteomes" id="UP000265520">
    <property type="component" value="Unassembled WGS sequence"/>
</dbReference>
<evidence type="ECO:0000313" key="3">
    <source>
        <dbReference type="Proteomes" id="UP000265520"/>
    </source>
</evidence>
<reference evidence="2 3" key="1">
    <citation type="journal article" date="2018" name="Front. Plant Sci.">
        <title>Red Clover (Trifolium pratense) and Zigzag Clover (T. medium) - A Picture of Genomic Similarities and Differences.</title>
        <authorList>
            <person name="Dluhosova J."/>
            <person name="Istvanek J."/>
            <person name="Nedelnik J."/>
            <person name="Repkova J."/>
        </authorList>
    </citation>
    <scope>NUCLEOTIDE SEQUENCE [LARGE SCALE GENOMIC DNA]</scope>
    <source>
        <strain evidence="3">cv. 10/8</strain>
        <tissue evidence="2">Leaf</tissue>
    </source>
</reference>